<reference evidence="2 3" key="1">
    <citation type="journal article" date="2019" name="Commun. Biol.">
        <title>The bagworm genome reveals a unique fibroin gene that provides high tensile strength.</title>
        <authorList>
            <person name="Kono N."/>
            <person name="Nakamura H."/>
            <person name="Ohtoshi R."/>
            <person name="Tomita M."/>
            <person name="Numata K."/>
            <person name="Arakawa K."/>
        </authorList>
    </citation>
    <scope>NUCLEOTIDE SEQUENCE [LARGE SCALE GENOMIC DNA]</scope>
</reference>
<protein>
    <submittedName>
        <fullName evidence="2">Uncharacterized protein</fullName>
    </submittedName>
</protein>
<feature type="region of interest" description="Disordered" evidence="1">
    <location>
        <begin position="36"/>
        <end position="57"/>
    </location>
</feature>
<dbReference type="EMBL" id="BGZK01000149">
    <property type="protein sequence ID" value="GBP23333.1"/>
    <property type="molecule type" value="Genomic_DNA"/>
</dbReference>
<comment type="caution">
    <text evidence="2">The sequence shown here is derived from an EMBL/GenBank/DDBJ whole genome shotgun (WGS) entry which is preliminary data.</text>
</comment>
<sequence length="83" mass="9172">MLGTETRARPALRSKTGWRSGSKRNVKFIKSQCGSAPGTLPDFNPDHALDSNPGPALDRDSGPLLNFGPYPYFRFCSPCRLQF</sequence>
<gene>
    <name evidence="2" type="ORF">EVAR_76050_1</name>
</gene>
<proteinExistence type="predicted"/>
<evidence type="ECO:0000256" key="1">
    <source>
        <dbReference type="SAM" id="MobiDB-lite"/>
    </source>
</evidence>
<name>A0A4C1UA69_EUMVA</name>
<keyword evidence="3" id="KW-1185">Reference proteome</keyword>
<accession>A0A4C1UA69</accession>
<dbReference type="AlphaFoldDB" id="A0A4C1UA69"/>
<dbReference type="Proteomes" id="UP000299102">
    <property type="component" value="Unassembled WGS sequence"/>
</dbReference>
<evidence type="ECO:0000313" key="2">
    <source>
        <dbReference type="EMBL" id="GBP23333.1"/>
    </source>
</evidence>
<evidence type="ECO:0000313" key="3">
    <source>
        <dbReference type="Proteomes" id="UP000299102"/>
    </source>
</evidence>
<feature type="region of interest" description="Disordered" evidence="1">
    <location>
        <begin position="1"/>
        <end position="22"/>
    </location>
</feature>
<organism evidence="2 3">
    <name type="scientific">Eumeta variegata</name>
    <name type="common">Bagworm moth</name>
    <name type="synonym">Eumeta japonica</name>
    <dbReference type="NCBI Taxonomy" id="151549"/>
    <lineage>
        <taxon>Eukaryota</taxon>
        <taxon>Metazoa</taxon>
        <taxon>Ecdysozoa</taxon>
        <taxon>Arthropoda</taxon>
        <taxon>Hexapoda</taxon>
        <taxon>Insecta</taxon>
        <taxon>Pterygota</taxon>
        <taxon>Neoptera</taxon>
        <taxon>Endopterygota</taxon>
        <taxon>Lepidoptera</taxon>
        <taxon>Glossata</taxon>
        <taxon>Ditrysia</taxon>
        <taxon>Tineoidea</taxon>
        <taxon>Psychidae</taxon>
        <taxon>Oiketicinae</taxon>
        <taxon>Eumeta</taxon>
    </lineage>
</organism>